<feature type="compositionally biased region" description="Acidic residues" evidence="8">
    <location>
        <begin position="42"/>
        <end position="61"/>
    </location>
</feature>
<dbReference type="EMBL" id="JABSTV010001246">
    <property type="protein sequence ID" value="KAH7976259.1"/>
    <property type="molecule type" value="Genomic_DNA"/>
</dbReference>
<feature type="region of interest" description="Disordered" evidence="8">
    <location>
        <begin position="149"/>
        <end position="207"/>
    </location>
</feature>
<comment type="similarity">
    <text evidence="2">Belongs to the peptidase M13 family.</text>
</comment>
<reference evidence="12" key="2">
    <citation type="submission" date="2021-09" db="EMBL/GenBank/DDBJ databases">
        <authorList>
            <person name="Jia N."/>
            <person name="Wang J."/>
            <person name="Shi W."/>
            <person name="Du L."/>
            <person name="Sun Y."/>
            <person name="Zhan W."/>
            <person name="Jiang J."/>
            <person name="Wang Q."/>
            <person name="Zhang B."/>
            <person name="Ji P."/>
            <person name="Sakyi L.B."/>
            <person name="Cui X."/>
            <person name="Yuan T."/>
            <person name="Jiang B."/>
            <person name="Yang W."/>
            <person name="Lam T.T.-Y."/>
            <person name="Chang Q."/>
            <person name="Ding S."/>
            <person name="Wang X."/>
            <person name="Zhu J."/>
            <person name="Ruan X."/>
            <person name="Zhao L."/>
            <person name="Wei J."/>
            <person name="Que T."/>
            <person name="Du C."/>
            <person name="Cheng J."/>
            <person name="Dai P."/>
            <person name="Han X."/>
            <person name="Huang E."/>
            <person name="Gao Y."/>
            <person name="Liu J."/>
            <person name="Shao H."/>
            <person name="Ye R."/>
            <person name="Li L."/>
            <person name="Wei W."/>
            <person name="Wang X."/>
            <person name="Wang C."/>
            <person name="Huo Q."/>
            <person name="Li W."/>
            <person name="Guo W."/>
            <person name="Chen H."/>
            <person name="Chen S."/>
            <person name="Zhou L."/>
            <person name="Zhou L."/>
            <person name="Ni X."/>
            <person name="Tian J."/>
            <person name="Zhou Y."/>
            <person name="Sheng Y."/>
            <person name="Liu T."/>
            <person name="Pan Y."/>
            <person name="Xia L."/>
            <person name="Li J."/>
            <person name="Zhao F."/>
            <person name="Cao W."/>
        </authorList>
    </citation>
    <scope>NUCLEOTIDE SEQUENCE</scope>
    <source>
        <strain evidence="12">Rsan-2018</strain>
        <tissue evidence="12">Larvae</tissue>
    </source>
</reference>
<gene>
    <name evidence="12" type="ORF">HPB52_010390</name>
</gene>
<evidence type="ECO:0000256" key="8">
    <source>
        <dbReference type="SAM" id="MobiDB-lite"/>
    </source>
</evidence>
<protein>
    <submittedName>
        <fullName evidence="12">Uncharacterized protein</fullName>
    </submittedName>
</protein>
<evidence type="ECO:0000256" key="6">
    <source>
        <dbReference type="ARBA" id="ARBA00022833"/>
    </source>
</evidence>
<evidence type="ECO:0000256" key="5">
    <source>
        <dbReference type="ARBA" id="ARBA00022801"/>
    </source>
</evidence>
<dbReference type="Gene3D" id="3.40.390.10">
    <property type="entry name" value="Collagenase (Catalytic Domain)"/>
    <property type="match status" value="2"/>
</dbReference>
<dbReference type="Gene3D" id="1.10.1380.10">
    <property type="entry name" value="Neutral endopeptidase , domain2"/>
    <property type="match status" value="1"/>
</dbReference>
<comment type="caution">
    <text evidence="12">The sequence shown here is derived from an EMBL/GenBank/DDBJ whole genome shotgun (WGS) entry which is preliminary data.</text>
</comment>
<sequence length="1067" mass="119046">MDYRTRNRPFSYLRPQLQMPSPLLERALFPNSSRSAETDGTQPEDSEQGQEQEEDTAEEQPDAVPVVEGGRRAAVITGPSSSTAASRNPALNAAQARNKDKRQPASLRCPAANRGSAKVAKRGAAAANGRYGVNRAPLANSAAVSRNAGARGAPTEAADPGTPVAATSARERPGWRATPKGGAPKSGRSMDDPTARQLSHSTDQEYDCWPPSTDYSSMFMTTVESVGPFATAGDALDDGEMLYQENYLEDNAAASCELPPPTGSRMYLPIPRIAKEFYVKHLGTQCAVILVVSLLIASFMAIMVPELFSKRGSGGFGAPVVTGRRHPPVASERNAKIGDEQVREPAVSDLLTSRTAPKATKKPVFTLVDYEDTRAPGEEVTYAFECDTDACRWQSRLVDEKLNASVDPCVDIYGYVCSAAWDLNGDLPYRAAGRAFLINEVTRYLQEHMHTMPAVAATGVDHIEQSFLDRSSLVLNVCLNNKAPKDLTQWDGIRALLRETGLEEWPYSDTPPAQPQQPFRLDRVLKLIDRQLAIFPIVFISLRKSVETSAYVLHLDAPRDFLFVHYEIQKHSESLPYREILRQILTLWKTLTHSNDLAEEIERFEAQLLEASHPFNKAAWKTDVTYAANKFPRMPKFRVDSYLSYLRPEEEGDVVVLNPVYASKLYSILRVTSPRTILNFLGFRVVAVVAPLLPQESIPQDILRMGYPSFQHSLNPRTQSCFHLVERVFPHGVRWILRDILARTTDLDRQWAATIKSMVSSLAHTFRAGTTWMQSVEIDDVIKRLKSLQVGYLAGQEREEEVEHYYASVKATDASLDNPVSYYGELLSKSLRKYWRSSADGANYDARFSERLIDLDVAWTRSPESALRLYLTSSTVAAASLVTRSNYPSTLFSLLAADVTRALFLASLDNPQWSSWTRDRFQSLQYCLLNRYKHGVRAANASAANVRDFLADIFADNAVLKPLITAFKRFSHGAVFVPGRRSAGLTVNRLFFINYAAAFCVPKVEEEQVRKRLRYRLGLPARTRVNLALQDLKDFRDAFKCPRQLGASRCPVWNVDSRDGLSDNDVD</sequence>
<keyword evidence="9" id="KW-0812">Transmembrane</keyword>
<dbReference type="PANTHER" id="PTHR11733">
    <property type="entry name" value="ZINC METALLOPROTEASE FAMILY M13 NEPRILYSIN-RELATED"/>
    <property type="match status" value="1"/>
</dbReference>
<evidence type="ECO:0000256" key="3">
    <source>
        <dbReference type="ARBA" id="ARBA00022670"/>
    </source>
</evidence>
<evidence type="ECO:0000256" key="2">
    <source>
        <dbReference type="ARBA" id="ARBA00007357"/>
    </source>
</evidence>
<keyword evidence="4" id="KW-0479">Metal-binding</keyword>
<dbReference type="Proteomes" id="UP000821837">
    <property type="component" value="Chromosome 10"/>
</dbReference>
<dbReference type="GO" id="GO:0046872">
    <property type="term" value="F:metal ion binding"/>
    <property type="evidence" value="ECO:0007669"/>
    <property type="project" value="UniProtKB-KW"/>
</dbReference>
<dbReference type="InterPro" id="IPR024079">
    <property type="entry name" value="MetalloPept_cat_dom_sf"/>
</dbReference>
<feature type="domain" description="Peptidase M13 N-terminal" evidence="11">
    <location>
        <begin position="408"/>
        <end position="789"/>
    </location>
</feature>
<accession>A0A9D4QEF8</accession>
<keyword evidence="3" id="KW-0645">Protease</keyword>
<name>A0A9D4QEF8_RHISA</name>
<keyword evidence="7" id="KW-0482">Metalloprotease</keyword>
<dbReference type="GO" id="GO:0016485">
    <property type="term" value="P:protein processing"/>
    <property type="evidence" value="ECO:0007669"/>
    <property type="project" value="TreeGrafter"/>
</dbReference>
<evidence type="ECO:0000313" key="13">
    <source>
        <dbReference type="Proteomes" id="UP000821837"/>
    </source>
</evidence>
<dbReference type="SUPFAM" id="SSF55486">
    <property type="entry name" value="Metalloproteases ('zincins'), catalytic domain"/>
    <property type="match status" value="2"/>
</dbReference>
<dbReference type="PROSITE" id="PS51885">
    <property type="entry name" value="NEPRILYSIN"/>
    <property type="match status" value="1"/>
</dbReference>
<dbReference type="InterPro" id="IPR018497">
    <property type="entry name" value="Peptidase_M13_C"/>
</dbReference>
<keyword evidence="9" id="KW-0472">Membrane</keyword>
<dbReference type="Pfam" id="PF01431">
    <property type="entry name" value="Peptidase_M13"/>
    <property type="match status" value="1"/>
</dbReference>
<feature type="region of interest" description="Disordered" evidence="8">
    <location>
        <begin position="1"/>
        <end position="121"/>
    </location>
</feature>
<reference evidence="12" key="1">
    <citation type="journal article" date="2020" name="Cell">
        <title>Large-Scale Comparative Analyses of Tick Genomes Elucidate Their Genetic Diversity and Vector Capacities.</title>
        <authorList>
            <consortium name="Tick Genome and Microbiome Consortium (TIGMIC)"/>
            <person name="Jia N."/>
            <person name="Wang J."/>
            <person name="Shi W."/>
            <person name="Du L."/>
            <person name="Sun Y."/>
            <person name="Zhan W."/>
            <person name="Jiang J.F."/>
            <person name="Wang Q."/>
            <person name="Zhang B."/>
            <person name="Ji P."/>
            <person name="Bell-Sakyi L."/>
            <person name="Cui X.M."/>
            <person name="Yuan T.T."/>
            <person name="Jiang B.G."/>
            <person name="Yang W.F."/>
            <person name="Lam T.T."/>
            <person name="Chang Q.C."/>
            <person name="Ding S.J."/>
            <person name="Wang X.J."/>
            <person name="Zhu J.G."/>
            <person name="Ruan X.D."/>
            <person name="Zhao L."/>
            <person name="Wei J.T."/>
            <person name="Ye R.Z."/>
            <person name="Que T.C."/>
            <person name="Du C.H."/>
            <person name="Zhou Y.H."/>
            <person name="Cheng J.X."/>
            <person name="Dai P.F."/>
            <person name="Guo W.B."/>
            <person name="Han X.H."/>
            <person name="Huang E.J."/>
            <person name="Li L.F."/>
            <person name="Wei W."/>
            <person name="Gao Y.C."/>
            <person name="Liu J.Z."/>
            <person name="Shao H.Z."/>
            <person name="Wang X."/>
            <person name="Wang C.C."/>
            <person name="Yang T.C."/>
            <person name="Huo Q.B."/>
            <person name="Li W."/>
            <person name="Chen H.Y."/>
            <person name="Chen S.E."/>
            <person name="Zhou L.G."/>
            <person name="Ni X.B."/>
            <person name="Tian J.H."/>
            <person name="Sheng Y."/>
            <person name="Liu T."/>
            <person name="Pan Y.S."/>
            <person name="Xia L.Y."/>
            <person name="Li J."/>
            <person name="Zhao F."/>
            <person name="Cao W.C."/>
        </authorList>
    </citation>
    <scope>NUCLEOTIDE SEQUENCE</scope>
    <source>
        <strain evidence="12">Rsan-2018</strain>
    </source>
</reference>
<proteinExistence type="inferred from homology"/>
<dbReference type="AlphaFoldDB" id="A0A9D4QEF8"/>
<evidence type="ECO:0000256" key="9">
    <source>
        <dbReference type="SAM" id="Phobius"/>
    </source>
</evidence>
<keyword evidence="6" id="KW-0862">Zinc</keyword>
<dbReference type="GO" id="GO:0005886">
    <property type="term" value="C:plasma membrane"/>
    <property type="evidence" value="ECO:0007669"/>
    <property type="project" value="TreeGrafter"/>
</dbReference>
<dbReference type="PANTHER" id="PTHR11733:SF241">
    <property type="entry name" value="GH26575P-RELATED"/>
    <property type="match status" value="1"/>
</dbReference>
<evidence type="ECO:0000256" key="7">
    <source>
        <dbReference type="ARBA" id="ARBA00023049"/>
    </source>
</evidence>
<organism evidence="12 13">
    <name type="scientific">Rhipicephalus sanguineus</name>
    <name type="common">Brown dog tick</name>
    <name type="synonym">Ixodes sanguineus</name>
    <dbReference type="NCBI Taxonomy" id="34632"/>
    <lineage>
        <taxon>Eukaryota</taxon>
        <taxon>Metazoa</taxon>
        <taxon>Ecdysozoa</taxon>
        <taxon>Arthropoda</taxon>
        <taxon>Chelicerata</taxon>
        <taxon>Arachnida</taxon>
        <taxon>Acari</taxon>
        <taxon>Parasitiformes</taxon>
        <taxon>Ixodida</taxon>
        <taxon>Ixodoidea</taxon>
        <taxon>Ixodidae</taxon>
        <taxon>Rhipicephalinae</taxon>
        <taxon>Rhipicephalus</taxon>
        <taxon>Rhipicephalus</taxon>
    </lineage>
</organism>
<dbReference type="InterPro" id="IPR008753">
    <property type="entry name" value="Peptidase_M13_N"/>
</dbReference>
<keyword evidence="5" id="KW-0378">Hydrolase</keyword>
<evidence type="ECO:0000256" key="1">
    <source>
        <dbReference type="ARBA" id="ARBA00001947"/>
    </source>
</evidence>
<evidence type="ECO:0000259" key="11">
    <source>
        <dbReference type="Pfam" id="PF05649"/>
    </source>
</evidence>
<keyword evidence="9" id="KW-1133">Transmembrane helix</keyword>
<evidence type="ECO:0000259" key="10">
    <source>
        <dbReference type="Pfam" id="PF01431"/>
    </source>
</evidence>
<feature type="compositionally biased region" description="Polar residues" evidence="8">
    <location>
        <begin position="30"/>
        <end position="41"/>
    </location>
</feature>
<feature type="domain" description="Peptidase M13 C-terminal" evidence="10">
    <location>
        <begin position="915"/>
        <end position="1043"/>
    </location>
</feature>
<dbReference type="InterPro" id="IPR000718">
    <property type="entry name" value="Peptidase_M13"/>
</dbReference>
<evidence type="ECO:0000313" key="12">
    <source>
        <dbReference type="EMBL" id="KAH7976259.1"/>
    </source>
</evidence>
<dbReference type="Pfam" id="PF05649">
    <property type="entry name" value="Peptidase_M13_N"/>
    <property type="match status" value="1"/>
</dbReference>
<dbReference type="InterPro" id="IPR042089">
    <property type="entry name" value="Peptidase_M13_dom_2"/>
</dbReference>
<keyword evidence="13" id="KW-1185">Reference proteome</keyword>
<evidence type="ECO:0000256" key="4">
    <source>
        <dbReference type="ARBA" id="ARBA00022723"/>
    </source>
</evidence>
<comment type="cofactor">
    <cofactor evidence="1">
        <name>Zn(2+)</name>
        <dbReference type="ChEBI" id="CHEBI:29105"/>
    </cofactor>
</comment>
<dbReference type="GO" id="GO:0004222">
    <property type="term" value="F:metalloendopeptidase activity"/>
    <property type="evidence" value="ECO:0007669"/>
    <property type="project" value="InterPro"/>
</dbReference>
<dbReference type="VEuPathDB" id="VectorBase:RSAN_043405"/>
<feature type="transmembrane region" description="Helical" evidence="9">
    <location>
        <begin position="282"/>
        <end position="304"/>
    </location>
</feature>